<sequence>MTKSFLISDLIIKQWKKEVGKLLSEDQWKRTAVLLSFILIIFTAGGAGYSITQTLLSMFLQGDERSLVLLVFSMFINTSIFSFLLYVIFKTMTPEQDRLHIQLSWFPVSSFEKQTGYFIPFLGVITLLVMSFMGILLIPGLLFEGIGILFILFFFLGLTVQSLFIVSIVHGAYQLAYFITSRLRFPFPKHISLLLIMLAGIAAGFQSIQTDKIIGAYEAFTYDLFYMTAPFFLIYDNLLSVMTVNLHIIAGVVIAGLFSPILAMLLPVPVKEQKKWKLLSSIPMPRNKFGAVMSKELKTQARNEDNILMFLVVLILLGAAGFFFELHNAVFLLYILAGITGLSGLNSYGNDHHLFKLYNLYSLNAGKILLAKLAALWSFSIAQFSVYALFFIGAGAGIMQWMICLLILINANLLLFIAGTIIPMNRNSPLTGMISFSCLLIVLVPLLFIMNSVLTAAAASVLITFAVLLEAALFAGAYHSVKWRLSSEPL</sequence>
<keyword evidence="1" id="KW-0472">Membrane</keyword>
<dbReference type="OrthoDB" id="2935976at2"/>
<feature type="transmembrane region" description="Helical" evidence="1">
    <location>
        <begin position="430"/>
        <end position="450"/>
    </location>
</feature>
<organism evidence="2 3">
    <name type="scientific">Alteribacter lacisalsi</name>
    <dbReference type="NCBI Taxonomy" id="2045244"/>
    <lineage>
        <taxon>Bacteria</taxon>
        <taxon>Bacillati</taxon>
        <taxon>Bacillota</taxon>
        <taxon>Bacilli</taxon>
        <taxon>Bacillales</taxon>
        <taxon>Bacillaceae</taxon>
        <taxon>Alteribacter</taxon>
    </lineage>
</organism>
<evidence type="ECO:0000313" key="2">
    <source>
        <dbReference type="EMBL" id="PYZ98744.1"/>
    </source>
</evidence>
<feature type="transmembrane region" description="Helical" evidence="1">
    <location>
        <begin position="244"/>
        <end position="268"/>
    </location>
</feature>
<comment type="caution">
    <text evidence="2">The sequence shown here is derived from an EMBL/GenBank/DDBJ whole genome shotgun (WGS) entry which is preliminary data.</text>
</comment>
<protein>
    <submittedName>
        <fullName evidence="2">Uncharacterized protein</fullName>
    </submittedName>
</protein>
<feature type="transmembrane region" description="Helical" evidence="1">
    <location>
        <begin position="307"/>
        <end position="324"/>
    </location>
</feature>
<feature type="transmembrane region" description="Helical" evidence="1">
    <location>
        <begin position="32"/>
        <end position="55"/>
    </location>
</feature>
<name>A0A2W0HA63_9BACI</name>
<feature type="transmembrane region" description="Helical" evidence="1">
    <location>
        <begin position="220"/>
        <end position="238"/>
    </location>
</feature>
<feature type="transmembrane region" description="Helical" evidence="1">
    <location>
        <begin position="145"/>
        <end position="170"/>
    </location>
</feature>
<feature type="transmembrane region" description="Helical" evidence="1">
    <location>
        <begin position="190"/>
        <end position="208"/>
    </location>
</feature>
<proteinExistence type="predicted"/>
<dbReference type="RefSeq" id="WP_110518864.1">
    <property type="nucleotide sequence ID" value="NZ_PDOF01000001.1"/>
</dbReference>
<feature type="transmembrane region" description="Helical" evidence="1">
    <location>
        <begin position="398"/>
        <end position="418"/>
    </location>
</feature>
<evidence type="ECO:0000313" key="3">
    <source>
        <dbReference type="Proteomes" id="UP000248066"/>
    </source>
</evidence>
<dbReference type="AlphaFoldDB" id="A0A2W0HA63"/>
<accession>A0A2W0HA63</accession>
<keyword evidence="1" id="KW-0812">Transmembrane</keyword>
<feature type="transmembrane region" description="Helical" evidence="1">
    <location>
        <begin position="369"/>
        <end position="392"/>
    </location>
</feature>
<gene>
    <name evidence="2" type="ORF">CR205_09265</name>
</gene>
<reference evidence="2 3" key="1">
    <citation type="submission" date="2017-10" db="EMBL/GenBank/DDBJ databases">
        <title>Bacillus sp. nov., a halophilic bacterium isolated from a Yangshapao Lake.</title>
        <authorList>
            <person name="Wang H."/>
        </authorList>
    </citation>
    <scope>NUCLEOTIDE SEQUENCE [LARGE SCALE GENOMIC DNA]</scope>
    <source>
        <strain evidence="2 3">YSP-3</strain>
    </source>
</reference>
<keyword evidence="3" id="KW-1185">Reference proteome</keyword>
<feature type="transmembrane region" description="Helical" evidence="1">
    <location>
        <begin position="456"/>
        <end position="478"/>
    </location>
</feature>
<keyword evidence="1" id="KW-1133">Transmembrane helix</keyword>
<feature type="transmembrane region" description="Helical" evidence="1">
    <location>
        <begin position="67"/>
        <end position="89"/>
    </location>
</feature>
<feature type="transmembrane region" description="Helical" evidence="1">
    <location>
        <begin position="117"/>
        <end position="138"/>
    </location>
</feature>
<dbReference type="EMBL" id="PDOF01000001">
    <property type="protein sequence ID" value="PYZ98744.1"/>
    <property type="molecule type" value="Genomic_DNA"/>
</dbReference>
<dbReference type="Proteomes" id="UP000248066">
    <property type="component" value="Unassembled WGS sequence"/>
</dbReference>
<feature type="transmembrane region" description="Helical" evidence="1">
    <location>
        <begin position="330"/>
        <end position="348"/>
    </location>
</feature>
<evidence type="ECO:0000256" key="1">
    <source>
        <dbReference type="SAM" id="Phobius"/>
    </source>
</evidence>